<sequence length="80" mass="9065">MTPPKNSSEESSPKSSKLFDLLSDLAKNPGKAQKFNENRSQILDDYEIEEELKTLLMTGEWADFQEAVQKEAEEYGLKAP</sequence>
<organism evidence="1 2">
    <name type="scientific">Laspinema olomoucense D3b</name>
    <dbReference type="NCBI Taxonomy" id="2953688"/>
    <lineage>
        <taxon>Bacteria</taxon>
        <taxon>Bacillati</taxon>
        <taxon>Cyanobacteriota</taxon>
        <taxon>Cyanophyceae</taxon>
        <taxon>Oscillatoriophycideae</taxon>
        <taxon>Oscillatoriales</taxon>
        <taxon>Laspinemataceae</taxon>
        <taxon>Laspinema</taxon>
        <taxon>Laspinema olomoucense</taxon>
    </lineage>
</organism>
<evidence type="ECO:0000313" key="2">
    <source>
        <dbReference type="Proteomes" id="UP001525961"/>
    </source>
</evidence>
<reference evidence="1 2" key="1">
    <citation type="journal article" date="2022" name="Front. Microbiol.">
        <title>High genomic differentiation and limited gene flow indicate recent cryptic speciation within the genus Laspinema (cyanobacteria).</title>
        <authorList>
            <person name="Stanojkovic A."/>
            <person name="Skoupy S."/>
            <person name="Skaloud P."/>
            <person name="Dvorak P."/>
        </authorList>
    </citation>
    <scope>NUCLEOTIDE SEQUENCE [LARGE SCALE GENOMIC DNA]</scope>
    <source>
        <strain evidence="1 2">D3b</strain>
    </source>
</reference>
<evidence type="ECO:0008006" key="3">
    <source>
        <dbReference type="Google" id="ProtNLM"/>
    </source>
</evidence>
<dbReference type="RefSeq" id="WP_261237365.1">
    <property type="nucleotide sequence ID" value="NZ_JAMXFA010000054.1"/>
</dbReference>
<proteinExistence type="predicted"/>
<accession>A0ABT2NEM7</accession>
<gene>
    <name evidence="1" type="ORF">NG792_25860</name>
</gene>
<name>A0ABT2NEM7_9CYAN</name>
<protein>
    <recommendedName>
        <fullName evidence="3">Nif11 domain-containing protein</fullName>
    </recommendedName>
</protein>
<evidence type="ECO:0000313" key="1">
    <source>
        <dbReference type="EMBL" id="MCT7981160.1"/>
    </source>
</evidence>
<dbReference type="Proteomes" id="UP001525961">
    <property type="component" value="Unassembled WGS sequence"/>
</dbReference>
<dbReference type="EMBL" id="JAMXFA010000054">
    <property type="protein sequence ID" value="MCT7981160.1"/>
    <property type="molecule type" value="Genomic_DNA"/>
</dbReference>
<comment type="caution">
    <text evidence="1">The sequence shown here is derived from an EMBL/GenBank/DDBJ whole genome shotgun (WGS) entry which is preliminary data.</text>
</comment>
<keyword evidence="2" id="KW-1185">Reference proteome</keyword>